<dbReference type="Pfam" id="PF13247">
    <property type="entry name" value="Fer4_11"/>
    <property type="match status" value="1"/>
</dbReference>
<dbReference type="InterPro" id="IPR050954">
    <property type="entry name" value="ET_IronSulfur_Cluster-Binding"/>
</dbReference>
<name>A0A2M7T8D9_9ACTN</name>
<dbReference type="EMBL" id="PFNG01000119">
    <property type="protein sequence ID" value="PIZ39510.1"/>
    <property type="molecule type" value="Genomic_DNA"/>
</dbReference>
<gene>
    <name evidence="9" type="ORF">COY37_04805</name>
</gene>
<keyword evidence="6" id="KW-0408">Iron</keyword>
<evidence type="ECO:0000256" key="7">
    <source>
        <dbReference type="ARBA" id="ARBA00023014"/>
    </source>
</evidence>
<proteinExistence type="predicted"/>
<keyword evidence="7" id="KW-0411">Iron-sulfur</keyword>
<dbReference type="InterPro" id="IPR017900">
    <property type="entry name" value="4Fe4S_Fe_S_CS"/>
</dbReference>
<keyword evidence="1" id="KW-0813">Transport</keyword>
<dbReference type="Gene3D" id="3.30.70.20">
    <property type="match status" value="2"/>
</dbReference>
<evidence type="ECO:0000256" key="5">
    <source>
        <dbReference type="ARBA" id="ARBA00022982"/>
    </source>
</evidence>
<comment type="caution">
    <text evidence="9">The sequence shown here is derived from an EMBL/GenBank/DDBJ whole genome shotgun (WGS) entry which is preliminary data.</text>
</comment>
<dbReference type="RefSeq" id="WP_286677529.1">
    <property type="nucleotide sequence ID" value="NZ_MNXI01000012.1"/>
</dbReference>
<dbReference type="GO" id="GO:0046872">
    <property type="term" value="F:metal ion binding"/>
    <property type="evidence" value="ECO:0007669"/>
    <property type="project" value="UniProtKB-KW"/>
</dbReference>
<dbReference type="PANTHER" id="PTHR43177:SF5">
    <property type="entry name" value="ANAEROBIC DIMETHYL SULFOXIDE REDUCTASE CHAIN B-RELATED"/>
    <property type="match status" value="1"/>
</dbReference>
<dbReference type="GO" id="GO:0051539">
    <property type="term" value="F:4 iron, 4 sulfur cluster binding"/>
    <property type="evidence" value="ECO:0007669"/>
    <property type="project" value="UniProtKB-KW"/>
</dbReference>
<evidence type="ECO:0000313" key="10">
    <source>
        <dbReference type="Proteomes" id="UP000230956"/>
    </source>
</evidence>
<dbReference type="PANTHER" id="PTHR43177">
    <property type="entry name" value="PROTEIN NRFC"/>
    <property type="match status" value="1"/>
</dbReference>
<dbReference type="Proteomes" id="UP000230956">
    <property type="component" value="Unassembled WGS sequence"/>
</dbReference>
<protein>
    <submittedName>
        <fullName evidence="9">4Fe-4S ferredoxin</fullName>
    </submittedName>
</protein>
<dbReference type="SUPFAM" id="SSF54862">
    <property type="entry name" value="4Fe-4S ferredoxins"/>
    <property type="match status" value="1"/>
</dbReference>
<evidence type="ECO:0000259" key="8">
    <source>
        <dbReference type="PROSITE" id="PS51379"/>
    </source>
</evidence>
<dbReference type="PROSITE" id="PS00198">
    <property type="entry name" value="4FE4S_FER_1"/>
    <property type="match status" value="1"/>
</dbReference>
<dbReference type="PROSITE" id="PS51379">
    <property type="entry name" value="4FE4S_FER_2"/>
    <property type="match status" value="2"/>
</dbReference>
<dbReference type="CDD" id="cd10563">
    <property type="entry name" value="CooF_like"/>
    <property type="match status" value="1"/>
</dbReference>
<dbReference type="AlphaFoldDB" id="A0A2M7T8D9"/>
<evidence type="ECO:0000256" key="6">
    <source>
        <dbReference type="ARBA" id="ARBA00023004"/>
    </source>
</evidence>
<keyword evidence="5" id="KW-0249">Electron transport</keyword>
<evidence type="ECO:0000256" key="2">
    <source>
        <dbReference type="ARBA" id="ARBA00022485"/>
    </source>
</evidence>
<organism evidence="9 10">
    <name type="scientific">Candidatus Aquicultor secundus</name>
    <dbReference type="NCBI Taxonomy" id="1973895"/>
    <lineage>
        <taxon>Bacteria</taxon>
        <taxon>Bacillati</taxon>
        <taxon>Actinomycetota</taxon>
        <taxon>Candidatus Aquicultoria</taxon>
        <taxon>Candidatus Aquicultorales</taxon>
        <taxon>Candidatus Aquicultoraceae</taxon>
        <taxon>Candidatus Aquicultor</taxon>
    </lineage>
</organism>
<evidence type="ECO:0000256" key="1">
    <source>
        <dbReference type="ARBA" id="ARBA00022448"/>
    </source>
</evidence>
<feature type="domain" description="4Fe-4S ferredoxin-type" evidence="8">
    <location>
        <begin position="2"/>
        <end position="31"/>
    </location>
</feature>
<evidence type="ECO:0000256" key="4">
    <source>
        <dbReference type="ARBA" id="ARBA00022737"/>
    </source>
</evidence>
<accession>A0A2M7T8D9</accession>
<sequence length="144" mass="16366">MKRVYAKEEVCIGCRLCEVYCRTEHSKSKNIIKAHKKEFPRPMARVLVEELRPVSFALQCRHCDEPACVEACITGALTKDESGRVVHDEAKCVGCWTCVLVCPHGAPQRDLERRKIAKCDLCPDRETPACVEMCPNEALVYEER</sequence>
<keyword evidence="3" id="KW-0479">Metal-binding</keyword>
<evidence type="ECO:0000313" key="9">
    <source>
        <dbReference type="EMBL" id="PIZ39510.1"/>
    </source>
</evidence>
<evidence type="ECO:0000256" key="3">
    <source>
        <dbReference type="ARBA" id="ARBA00022723"/>
    </source>
</evidence>
<dbReference type="InterPro" id="IPR017896">
    <property type="entry name" value="4Fe4S_Fe-S-bd"/>
</dbReference>
<reference evidence="10" key="1">
    <citation type="submission" date="2017-09" db="EMBL/GenBank/DDBJ databases">
        <title>Depth-based differentiation of microbial function through sediment-hosted aquifers and enrichment of novel symbionts in the deep terrestrial subsurface.</title>
        <authorList>
            <person name="Probst A.J."/>
            <person name="Ladd B."/>
            <person name="Jarett J.K."/>
            <person name="Geller-Mcgrath D.E."/>
            <person name="Sieber C.M.K."/>
            <person name="Emerson J.B."/>
            <person name="Anantharaman K."/>
            <person name="Thomas B.C."/>
            <person name="Malmstrom R."/>
            <person name="Stieglmeier M."/>
            <person name="Klingl A."/>
            <person name="Woyke T."/>
            <person name="Ryan C.M."/>
            <person name="Banfield J.F."/>
        </authorList>
    </citation>
    <scope>NUCLEOTIDE SEQUENCE [LARGE SCALE GENOMIC DNA]</scope>
</reference>
<feature type="domain" description="4Fe-4S ferredoxin-type" evidence="8">
    <location>
        <begin position="83"/>
        <end position="112"/>
    </location>
</feature>
<keyword evidence="2" id="KW-0004">4Fe-4S</keyword>
<keyword evidence="4" id="KW-0677">Repeat</keyword>